<feature type="domain" description="EamA" evidence="12">
    <location>
        <begin position="151"/>
        <end position="280"/>
    </location>
</feature>
<keyword evidence="14" id="KW-1185">Reference proteome</keyword>
<evidence type="ECO:0000256" key="6">
    <source>
        <dbReference type="ARBA" id="ARBA00022692"/>
    </source>
</evidence>
<evidence type="ECO:0000256" key="5">
    <source>
        <dbReference type="ARBA" id="ARBA00022556"/>
    </source>
</evidence>
<dbReference type="Proteomes" id="UP000826462">
    <property type="component" value="Chromosome 2"/>
</dbReference>
<name>A0ABX8UX54_9BURK</name>
<dbReference type="InterPro" id="IPR000620">
    <property type="entry name" value="EamA_dom"/>
</dbReference>
<keyword evidence="9" id="KW-0443">Lipid metabolism</keyword>
<evidence type="ECO:0000256" key="9">
    <source>
        <dbReference type="ARBA" id="ARBA00023098"/>
    </source>
</evidence>
<dbReference type="Pfam" id="PF00892">
    <property type="entry name" value="EamA"/>
    <property type="match status" value="2"/>
</dbReference>
<feature type="transmembrane region" description="Helical" evidence="11">
    <location>
        <begin position="265"/>
        <end position="283"/>
    </location>
</feature>
<evidence type="ECO:0000256" key="8">
    <source>
        <dbReference type="ARBA" id="ARBA00022989"/>
    </source>
</evidence>
<evidence type="ECO:0000256" key="3">
    <source>
        <dbReference type="ARBA" id="ARBA00022516"/>
    </source>
</evidence>
<proteinExistence type="predicted"/>
<keyword evidence="6 11" id="KW-0812">Transmembrane</keyword>
<keyword evidence="7" id="KW-0448">Lipopolysaccharide biosynthesis</keyword>
<dbReference type="InterPro" id="IPR000390">
    <property type="entry name" value="Small_drug/metabolite_transptr"/>
</dbReference>
<dbReference type="InterPro" id="IPR037185">
    <property type="entry name" value="EmrE-like"/>
</dbReference>
<keyword evidence="8 11" id="KW-1133">Transmembrane helix</keyword>
<keyword evidence="5" id="KW-0441">Lipid A biosynthesis</keyword>
<accession>A0ABX8UX54</accession>
<keyword evidence="10 11" id="KW-0472">Membrane</keyword>
<feature type="transmembrane region" description="Helical" evidence="11">
    <location>
        <begin position="237"/>
        <end position="258"/>
    </location>
</feature>
<sequence>MSTGVLLVVLFAAFLHASWNALVKASPDKILDIVFVTGSAGLICVAVVPFLPLPHASSWPYIVASAIIHIVYFLLIGAAYRSGDMSHAYPLMRGAPPLLVAIASVPLLGERLTVGEWFGVLLICGGILGLLLVHRGGGRNSGRNSGHTTRLALLNAVMIALYTLVDGTGARLSGHAASYTMWIFVLAAPPVLVWALVRHRAAAHAHFRERWYLMLIGGACTLGAYTLVLWAMTKAPIAMVAALRESAILFGTAISMFVLKERHGYSRPVAALVILLGVVTLKMT</sequence>
<evidence type="ECO:0000313" key="13">
    <source>
        <dbReference type="EMBL" id="QYD73593.1"/>
    </source>
</evidence>
<reference evidence="13 14" key="1">
    <citation type="submission" date="2021-07" db="EMBL/GenBank/DDBJ databases">
        <title>Paraburkholderia edwinii protects Aspergillus sp. from phenazines by acting as a toxin sponge.</title>
        <authorList>
            <person name="Dahlstrom K.M."/>
            <person name="Newman D.K."/>
        </authorList>
    </citation>
    <scope>NUCLEOTIDE SEQUENCE [LARGE SCALE GENOMIC DNA]</scope>
    <source>
        <strain evidence="13 14">Pe01</strain>
    </source>
</reference>
<protein>
    <submittedName>
        <fullName evidence="13">DMT family transporter</fullName>
    </submittedName>
</protein>
<evidence type="ECO:0000259" key="12">
    <source>
        <dbReference type="Pfam" id="PF00892"/>
    </source>
</evidence>
<dbReference type="SUPFAM" id="SSF103481">
    <property type="entry name" value="Multidrug resistance efflux transporter EmrE"/>
    <property type="match status" value="2"/>
</dbReference>
<keyword evidence="2" id="KW-1003">Cell membrane</keyword>
<evidence type="ECO:0000256" key="1">
    <source>
        <dbReference type="ARBA" id="ARBA00004651"/>
    </source>
</evidence>
<dbReference type="PANTHER" id="PTHR30561:SF9">
    <property type="entry name" value="4-AMINO-4-DEOXY-L-ARABINOSE-PHOSPHOUNDECAPRENOL FLIPPASE SUBUNIT ARNF-RELATED"/>
    <property type="match status" value="1"/>
</dbReference>
<feature type="transmembrane region" description="Helical" evidence="11">
    <location>
        <begin position="211"/>
        <end position="231"/>
    </location>
</feature>
<feature type="transmembrane region" description="Helical" evidence="11">
    <location>
        <begin position="58"/>
        <end position="80"/>
    </location>
</feature>
<dbReference type="PANTHER" id="PTHR30561">
    <property type="entry name" value="SMR FAMILY PROTON-DEPENDENT DRUG EFFLUX TRANSPORTER SUGE"/>
    <property type="match status" value="1"/>
</dbReference>
<evidence type="ECO:0000313" key="14">
    <source>
        <dbReference type="Proteomes" id="UP000826462"/>
    </source>
</evidence>
<feature type="transmembrane region" description="Helical" evidence="11">
    <location>
        <begin position="177"/>
        <end position="199"/>
    </location>
</feature>
<comment type="subcellular location">
    <subcellularLocation>
        <location evidence="1">Cell membrane</location>
        <topology evidence="1">Multi-pass membrane protein</topology>
    </subcellularLocation>
</comment>
<evidence type="ECO:0000256" key="11">
    <source>
        <dbReference type="SAM" id="Phobius"/>
    </source>
</evidence>
<keyword evidence="3" id="KW-0444">Lipid biosynthesis</keyword>
<feature type="domain" description="EamA" evidence="12">
    <location>
        <begin position="6"/>
        <end position="131"/>
    </location>
</feature>
<evidence type="ECO:0000256" key="10">
    <source>
        <dbReference type="ARBA" id="ARBA00023136"/>
    </source>
</evidence>
<evidence type="ECO:0000256" key="7">
    <source>
        <dbReference type="ARBA" id="ARBA00022985"/>
    </source>
</evidence>
<keyword evidence="4" id="KW-0997">Cell inner membrane</keyword>
<feature type="transmembrane region" description="Helical" evidence="11">
    <location>
        <begin position="30"/>
        <end position="51"/>
    </location>
</feature>
<gene>
    <name evidence="13" type="ORF">KZJ38_28690</name>
</gene>
<organism evidence="13 14">
    <name type="scientific">Paraburkholderia edwinii</name>
    <dbReference type="NCBI Taxonomy" id="2861782"/>
    <lineage>
        <taxon>Bacteria</taxon>
        <taxon>Pseudomonadati</taxon>
        <taxon>Pseudomonadota</taxon>
        <taxon>Betaproteobacteria</taxon>
        <taxon>Burkholderiales</taxon>
        <taxon>Burkholderiaceae</taxon>
        <taxon>Paraburkholderia</taxon>
    </lineage>
</organism>
<evidence type="ECO:0000256" key="4">
    <source>
        <dbReference type="ARBA" id="ARBA00022519"/>
    </source>
</evidence>
<evidence type="ECO:0000256" key="2">
    <source>
        <dbReference type="ARBA" id="ARBA00022475"/>
    </source>
</evidence>
<dbReference type="Gene3D" id="1.10.3730.20">
    <property type="match status" value="2"/>
</dbReference>
<dbReference type="RefSeq" id="WP_219803448.1">
    <property type="nucleotide sequence ID" value="NZ_CP080096.1"/>
</dbReference>
<dbReference type="EMBL" id="CP080096">
    <property type="protein sequence ID" value="QYD73593.1"/>
    <property type="molecule type" value="Genomic_DNA"/>
</dbReference>
<feature type="transmembrane region" description="Helical" evidence="11">
    <location>
        <begin position="148"/>
        <end position="165"/>
    </location>
</feature>
<feature type="transmembrane region" description="Helical" evidence="11">
    <location>
        <begin position="117"/>
        <end position="136"/>
    </location>
</feature>